<dbReference type="InterPro" id="IPR000772">
    <property type="entry name" value="Ricin_B_lectin"/>
</dbReference>
<evidence type="ECO:0000313" key="13">
    <source>
        <dbReference type="EMBL" id="GAA1825141.1"/>
    </source>
</evidence>
<name>A0ABP4YS80_9ACTN</name>
<keyword evidence="10" id="KW-0624">Polysaccharide degradation</keyword>
<dbReference type="InterPro" id="IPR035992">
    <property type="entry name" value="Ricin_B-like_lectins"/>
</dbReference>
<dbReference type="PROSITE" id="PS50231">
    <property type="entry name" value="RICIN_B_LECTIN"/>
    <property type="match status" value="1"/>
</dbReference>
<evidence type="ECO:0000256" key="11">
    <source>
        <dbReference type="SAM" id="MobiDB-lite"/>
    </source>
</evidence>
<gene>
    <name evidence="13" type="ORF">GCM10009682_51550</name>
</gene>
<keyword evidence="14" id="KW-1185">Reference proteome</keyword>
<dbReference type="SMART" id="SM00458">
    <property type="entry name" value="RICIN"/>
    <property type="match status" value="1"/>
</dbReference>
<evidence type="ECO:0000256" key="2">
    <source>
        <dbReference type="ARBA" id="ARBA00004613"/>
    </source>
</evidence>
<dbReference type="SMART" id="SM00637">
    <property type="entry name" value="CBD_II"/>
    <property type="match status" value="1"/>
</dbReference>
<comment type="caution">
    <text evidence="13">The sequence shown here is derived from an EMBL/GenBank/DDBJ whole genome shotgun (WGS) entry which is preliminary data.</text>
</comment>
<evidence type="ECO:0000256" key="3">
    <source>
        <dbReference type="ARBA" id="ARBA00012670"/>
    </source>
</evidence>
<dbReference type="PROSITE" id="PS51173">
    <property type="entry name" value="CBM2"/>
    <property type="match status" value="1"/>
</dbReference>
<feature type="domain" description="CBM2" evidence="12">
    <location>
        <begin position="149"/>
        <end position="258"/>
    </location>
</feature>
<evidence type="ECO:0000256" key="10">
    <source>
        <dbReference type="ARBA" id="ARBA00023326"/>
    </source>
</evidence>
<comment type="subcellular location">
    <subcellularLocation>
        <location evidence="2">Secreted</location>
    </subcellularLocation>
</comment>
<evidence type="ECO:0000256" key="9">
    <source>
        <dbReference type="ARBA" id="ARBA00023295"/>
    </source>
</evidence>
<keyword evidence="5" id="KW-0858">Xylan degradation</keyword>
<dbReference type="GO" id="GO:0016787">
    <property type="term" value="F:hydrolase activity"/>
    <property type="evidence" value="ECO:0007669"/>
    <property type="project" value="UniProtKB-KW"/>
</dbReference>
<feature type="compositionally biased region" description="Low complexity" evidence="11">
    <location>
        <begin position="140"/>
        <end position="154"/>
    </location>
</feature>
<evidence type="ECO:0000259" key="12">
    <source>
        <dbReference type="PROSITE" id="PS51173"/>
    </source>
</evidence>
<feature type="compositionally biased region" description="Low complexity" evidence="11">
    <location>
        <begin position="121"/>
        <end position="133"/>
    </location>
</feature>
<evidence type="ECO:0000256" key="7">
    <source>
        <dbReference type="ARBA" id="ARBA00022801"/>
    </source>
</evidence>
<protein>
    <recommendedName>
        <fullName evidence="3">non-reducing end alpha-L-arabinofuranosidase</fullName>
        <ecNumber evidence="3">3.2.1.55</ecNumber>
    </recommendedName>
</protein>
<dbReference type="EC" id="3.2.1.55" evidence="3"/>
<dbReference type="SUPFAM" id="SSF50370">
    <property type="entry name" value="Ricin B-like lectins"/>
    <property type="match status" value="1"/>
</dbReference>
<dbReference type="Proteomes" id="UP001500218">
    <property type="component" value="Unassembled WGS sequence"/>
</dbReference>
<dbReference type="Pfam" id="PF00553">
    <property type="entry name" value="CBM_2"/>
    <property type="match status" value="1"/>
</dbReference>
<reference evidence="14" key="1">
    <citation type="journal article" date="2019" name="Int. J. Syst. Evol. Microbiol.">
        <title>The Global Catalogue of Microorganisms (GCM) 10K type strain sequencing project: providing services to taxonomists for standard genome sequencing and annotation.</title>
        <authorList>
            <consortium name="The Broad Institute Genomics Platform"/>
            <consortium name="The Broad Institute Genome Sequencing Center for Infectious Disease"/>
            <person name="Wu L."/>
            <person name="Ma J."/>
        </authorList>
    </citation>
    <scope>NUCLEOTIDE SEQUENCE [LARGE SCALE GENOMIC DNA]</scope>
    <source>
        <strain evidence="14">JCM 13250</strain>
    </source>
</reference>
<keyword evidence="8" id="KW-0119">Carbohydrate metabolism</keyword>
<dbReference type="CDD" id="cd08987">
    <property type="entry name" value="GH62"/>
    <property type="match status" value="1"/>
</dbReference>
<dbReference type="InterPro" id="IPR001919">
    <property type="entry name" value="CBD2"/>
</dbReference>
<dbReference type="SUPFAM" id="SSF75005">
    <property type="entry name" value="Arabinanase/levansucrase/invertase"/>
    <property type="match status" value="1"/>
</dbReference>
<evidence type="ECO:0000313" key="14">
    <source>
        <dbReference type="Proteomes" id="UP001500218"/>
    </source>
</evidence>
<evidence type="ECO:0000256" key="6">
    <source>
        <dbReference type="ARBA" id="ARBA00022729"/>
    </source>
</evidence>
<keyword evidence="4" id="KW-0964">Secreted</keyword>
<keyword evidence="9" id="KW-0326">Glycosidase</keyword>
<dbReference type="Gene3D" id="2.60.40.290">
    <property type="match status" value="1"/>
</dbReference>
<evidence type="ECO:0000256" key="4">
    <source>
        <dbReference type="ARBA" id="ARBA00022525"/>
    </source>
</evidence>
<keyword evidence="6" id="KW-0732">Signal</keyword>
<dbReference type="CDD" id="cd23418">
    <property type="entry name" value="beta-trefoil_Ricin_XLN-like"/>
    <property type="match status" value="1"/>
</dbReference>
<evidence type="ECO:0000256" key="1">
    <source>
        <dbReference type="ARBA" id="ARBA00001462"/>
    </source>
</evidence>
<dbReference type="PANTHER" id="PTHR40631:SF1">
    <property type="entry name" value="ALPHA-L-ARABINOFURANOSIDASE AXHA-2-RELATED"/>
    <property type="match status" value="1"/>
</dbReference>
<dbReference type="Gene3D" id="2.115.10.20">
    <property type="entry name" value="Glycosyl hydrolase domain, family 43"/>
    <property type="match status" value="1"/>
</dbReference>
<proteinExistence type="predicted"/>
<sequence length="588" mass="61803">MPNSATANGTRVTLYDCNNGANQRWTYTSSKQLMVYGNTCLDTAGTGNGSAVQIYSCNGGTNQQWNLNSNGTISNVGSGRCLDVWSTANGAQIQVYDCHGQDNQKFTFNGSAPSNPPTSGPQTSAPPTSGAPTSAPPTSGPQTSTPPTSSGGSSACQVVYTVTNQWTGGFGASVAITNNGAAVSSWRLTWTFGAGQGISQLWNGSVSQSGSNVTVTNLSYNGSIPTGGTTSFGFNGTFTSSNPVPTNFALNGVACNGPAVPVTSGPVVTSAGPIVTSAPPTTSGQTCALPSTYRWSSTGSLANPRSPWVSLKDFTNVVYQGKHLVYGSYVSNGSYSSMNFTPFTNWSDMASASQNAMPFAAVAPTLIYFAPKNIWVLAYQWGPTSFSYRTSTDPSNVNGWSSVQTLSTADLGSTAPYGVIDQTLIGDDQNMYLFFAGDNGRIYRQSMPIGNFPGSFGSTYTTIMTDSTNNLFEGVEVYKVAGQNQYLMLVEAIGSAGNRYFRSFTSSSLSGTWTPQAASESNPFAGRANANASWTNDISHGDLVRTNPDQTKTVDACNLQLLYQGKDPSAGGDYNNLPWRPGVLTLQR</sequence>
<dbReference type="InterPro" id="IPR012291">
    <property type="entry name" value="CBM2_carb-bd_dom_sf"/>
</dbReference>
<organism evidence="13 14">
    <name type="scientific">Luedemannella flava</name>
    <dbReference type="NCBI Taxonomy" id="349316"/>
    <lineage>
        <taxon>Bacteria</taxon>
        <taxon>Bacillati</taxon>
        <taxon>Actinomycetota</taxon>
        <taxon>Actinomycetes</taxon>
        <taxon>Micromonosporales</taxon>
        <taxon>Micromonosporaceae</taxon>
        <taxon>Luedemannella</taxon>
    </lineage>
</organism>
<keyword evidence="7 13" id="KW-0378">Hydrolase</keyword>
<feature type="region of interest" description="Disordered" evidence="11">
    <location>
        <begin position="106"/>
        <end position="154"/>
    </location>
</feature>
<dbReference type="Pfam" id="PF03664">
    <property type="entry name" value="Glyco_hydro_62"/>
    <property type="match status" value="1"/>
</dbReference>
<dbReference type="Pfam" id="PF00652">
    <property type="entry name" value="Ricin_B_lectin"/>
    <property type="match status" value="1"/>
</dbReference>
<dbReference type="Gene3D" id="2.80.10.50">
    <property type="match status" value="2"/>
</dbReference>
<dbReference type="EMBL" id="BAAALT010000215">
    <property type="protein sequence ID" value="GAA1825141.1"/>
    <property type="molecule type" value="Genomic_DNA"/>
</dbReference>
<dbReference type="InterPro" id="IPR008965">
    <property type="entry name" value="CBM2/CBM3_carb-bd_dom_sf"/>
</dbReference>
<dbReference type="InterPro" id="IPR023296">
    <property type="entry name" value="Glyco_hydro_beta-prop_sf"/>
</dbReference>
<evidence type="ECO:0000256" key="5">
    <source>
        <dbReference type="ARBA" id="ARBA00022651"/>
    </source>
</evidence>
<dbReference type="SUPFAM" id="SSF49384">
    <property type="entry name" value="Carbohydrate-binding domain"/>
    <property type="match status" value="1"/>
</dbReference>
<comment type="catalytic activity">
    <reaction evidence="1">
        <text>Hydrolysis of terminal non-reducing alpha-L-arabinofuranoside residues in alpha-L-arabinosides.</text>
        <dbReference type="EC" id="3.2.1.55"/>
    </reaction>
</comment>
<evidence type="ECO:0000256" key="8">
    <source>
        <dbReference type="ARBA" id="ARBA00023277"/>
    </source>
</evidence>
<dbReference type="InterPro" id="IPR005193">
    <property type="entry name" value="GH62_arabinosidase"/>
</dbReference>
<accession>A0ABP4YS80</accession>
<dbReference type="PANTHER" id="PTHR40631">
    <property type="entry name" value="ALPHA-L-ARABINOFURANOSIDASE AXHA-2-RELATED"/>
    <property type="match status" value="1"/>
</dbReference>